<dbReference type="EMBL" id="FAOZ01000021">
    <property type="protein sequence ID" value="CUU58639.1"/>
    <property type="molecule type" value="Genomic_DNA"/>
</dbReference>
<gene>
    <name evidence="3" type="ORF">Ga0074812_12115</name>
</gene>
<dbReference type="NCBIfam" id="TIGR03544">
    <property type="entry name" value="DivI1A_domain"/>
    <property type="match status" value="1"/>
</dbReference>
<keyword evidence="2" id="KW-0812">Transmembrane</keyword>
<dbReference type="Gene3D" id="6.10.250.660">
    <property type="match status" value="1"/>
</dbReference>
<organism evidence="3 4">
    <name type="scientific">Parafrankia irregularis</name>
    <dbReference type="NCBI Taxonomy" id="795642"/>
    <lineage>
        <taxon>Bacteria</taxon>
        <taxon>Bacillati</taxon>
        <taxon>Actinomycetota</taxon>
        <taxon>Actinomycetes</taxon>
        <taxon>Frankiales</taxon>
        <taxon>Frankiaceae</taxon>
        <taxon>Parafrankia</taxon>
    </lineage>
</organism>
<proteinExistence type="predicted"/>
<dbReference type="AlphaFoldDB" id="A0A0S4QU42"/>
<protein>
    <submittedName>
        <fullName evidence="3">DivIVA domain-containing protein</fullName>
    </submittedName>
</protein>
<evidence type="ECO:0000313" key="4">
    <source>
        <dbReference type="Proteomes" id="UP000198802"/>
    </source>
</evidence>
<feature type="region of interest" description="Disordered" evidence="1">
    <location>
        <begin position="153"/>
        <end position="217"/>
    </location>
</feature>
<keyword evidence="2" id="KW-0472">Membrane</keyword>
<reference evidence="4" key="1">
    <citation type="submission" date="2015-11" db="EMBL/GenBank/DDBJ databases">
        <authorList>
            <person name="Varghese N."/>
        </authorList>
    </citation>
    <scope>NUCLEOTIDE SEQUENCE [LARGE SCALE GENOMIC DNA]</scope>
    <source>
        <strain evidence="4">DSM 45899</strain>
    </source>
</reference>
<dbReference type="InterPro" id="IPR019933">
    <property type="entry name" value="DivIVA_domain"/>
</dbReference>
<feature type="compositionally biased region" description="Acidic residues" evidence="1">
    <location>
        <begin position="208"/>
        <end position="217"/>
    </location>
</feature>
<evidence type="ECO:0000256" key="2">
    <source>
        <dbReference type="SAM" id="Phobius"/>
    </source>
</evidence>
<name>A0A0S4QU42_9ACTN</name>
<evidence type="ECO:0000256" key="1">
    <source>
        <dbReference type="SAM" id="MobiDB-lite"/>
    </source>
</evidence>
<sequence>MALPSDGWANPPPACAHGTIDLVVLMVEVLLVATIVFVVAALSVGRFDRMAPAVPDGPHVSLSGRAVAPADVEGLRFGMAVRGYRMAEVDAVLARLADELAWRDEEIARRDDELVRLAELARLGGTGGAEPAGWSVEPAEWTEPAEPAARVTPVLPAGDGVAGPAAGGDAAGGDDAREDDARHSGSNQGDASRPRHVWGEPDQPEASPAEDDVDGQQ</sequence>
<keyword evidence="4" id="KW-1185">Reference proteome</keyword>
<dbReference type="RefSeq" id="WP_242666421.1">
    <property type="nucleotide sequence ID" value="NZ_FAOZ01000021.1"/>
</dbReference>
<feature type="transmembrane region" description="Helical" evidence="2">
    <location>
        <begin position="20"/>
        <end position="42"/>
    </location>
</feature>
<evidence type="ECO:0000313" key="3">
    <source>
        <dbReference type="EMBL" id="CUU58639.1"/>
    </source>
</evidence>
<keyword evidence="2" id="KW-1133">Transmembrane helix</keyword>
<dbReference type="Proteomes" id="UP000198802">
    <property type="component" value="Unassembled WGS sequence"/>
</dbReference>
<accession>A0A0S4QU42</accession>